<comment type="caution">
    <text evidence="8">The sequence shown here is derived from an EMBL/GenBank/DDBJ whole genome shotgun (WGS) entry which is preliminary data.</text>
</comment>
<dbReference type="GO" id="GO:0016787">
    <property type="term" value="F:hydrolase activity"/>
    <property type="evidence" value="ECO:0007669"/>
    <property type="project" value="UniProtKB-UniRule"/>
</dbReference>
<keyword evidence="2 5" id="KW-0378">Hydrolase</keyword>
<dbReference type="PROSITE" id="PS51198">
    <property type="entry name" value="UVRD_HELICASE_ATP_BIND"/>
    <property type="match status" value="1"/>
</dbReference>
<dbReference type="RefSeq" id="WP_245990715.1">
    <property type="nucleotide sequence ID" value="NZ_RKHK01000001.1"/>
</dbReference>
<dbReference type="EMBL" id="RKHK01000001">
    <property type="protein sequence ID" value="ROR71855.1"/>
    <property type="molecule type" value="Genomic_DNA"/>
</dbReference>
<dbReference type="InterPro" id="IPR027417">
    <property type="entry name" value="P-loop_NTPase"/>
</dbReference>
<evidence type="ECO:0000256" key="2">
    <source>
        <dbReference type="ARBA" id="ARBA00022801"/>
    </source>
</evidence>
<organism evidence="8 9">
    <name type="scientific">Bogoriella caseilytica</name>
    <dbReference type="NCBI Taxonomy" id="56055"/>
    <lineage>
        <taxon>Bacteria</taxon>
        <taxon>Bacillati</taxon>
        <taxon>Actinomycetota</taxon>
        <taxon>Actinomycetes</taxon>
        <taxon>Micrococcales</taxon>
        <taxon>Bogoriellaceae</taxon>
        <taxon>Bogoriella</taxon>
    </lineage>
</organism>
<dbReference type="Gene3D" id="3.40.50.300">
    <property type="entry name" value="P-loop containing nucleotide triphosphate hydrolases"/>
    <property type="match status" value="2"/>
</dbReference>
<keyword evidence="1 5" id="KW-0547">Nucleotide-binding</keyword>
<feature type="coiled-coil region" evidence="6">
    <location>
        <begin position="11"/>
        <end position="38"/>
    </location>
</feature>
<protein>
    <submittedName>
        <fullName evidence="8">DNA helicase IV</fullName>
    </submittedName>
</protein>
<accession>A0A3N2B9A9</accession>
<keyword evidence="3 5" id="KW-0347">Helicase</keyword>
<dbReference type="Pfam" id="PF13245">
    <property type="entry name" value="AAA_19"/>
    <property type="match status" value="1"/>
</dbReference>
<dbReference type="Proteomes" id="UP000280668">
    <property type="component" value="Unassembled WGS sequence"/>
</dbReference>
<keyword evidence="6" id="KW-0175">Coiled coil</keyword>
<dbReference type="GO" id="GO:0000725">
    <property type="term" value="P:recombinational repair"/>
    <property type="evidence" value="ECO:0007669"/>
    <property type="project" value="TreeGrafter"/>
</dbReference>
<dbReference type="PANTHER" id="PTHR11070:SF45">
    <property type="entry name" value="DNA 3'-5' HELICASE"/>
    <property type="match status" value="1"/>
</dbReference>
<evidence type="ECO:0000313" key="8">
    <source>
        <dbReference type="EMBL" id="ROR71855.1"/>
    </source>
</evidence>
<proteinExistence type="predicted"/>
<dbReference type="AlphaFoldDB" id="A0A3N2B9A9"/>
<sequence>MTGPRSTDRPAEALQEAIAREQQQVDAVYGRLDELRATYRERLTDVRSTGAVGTHQNRSERDAFAAHYEDALGRLEAVENRLVFGRLDLHQGERPRYVGRIGLSEPHGRRQLLVDWRAPSAQPFYQATAAQPGEVIRRRHLMTRGREVVSLEDELLDGEAAADVGSLAGEGALFAAMAAAREGRMSDIVATIQSEQDTVIRSPLDGVLVVQGGPGTGKTAVALHRVAFLLYEHRSRLERSGVLLVGPSRAFLRYIEQVLPSLGETDVVTTTMAELLPGTTARGHDRPEVAELKGRATMARLAERAVRGLQRVPSETQKLDVEGVTIELRPEAVRRAISRARRTGYPHNQARETFALTMLEDLMRQYGRARGRERGGEDEEKTFDAEDRAWLQEDLRSTPAVRRAVNLCWMPTTAHDLLERLYARPDLLAHHARGLGLSARDRELLRRDKGAPWTESDIPILDELAELLGGHEGAESARAASQERRRREEEVQFAAEAIEAQDLGEGIVSAEMLAGRFAATGPRLTTAERAAEDRTWTYGHIVVDEAQELTDMAWRALLRRCPTRSMTVVGDLAQRSAPGQPGSWGELLSGAGGGVREAVLTISYRTPATVLDSAVAVVSAAGSPPPYPVTAARDLPGALAVTHSGGPSAEGLLQAVAEVVAHELSALDDELGAGAGRLAVLCAQDRVAHLAAELRTQPRSAQAFTQGGTSLDARAAVLTAVEGKGLEFDVVVLVEPAEMLRRSAGDLYVAMTRPTRRLHVVHAGDLPAGLETDSTARPE</sequence>
<feature type="binding site" evidence="5">
    <location>
        <begin position="212"/>
        <end position="219"/>
    </location>
    <ligand>
        <name>ATP</name>
        <dbReference type="ChEBI" id="CHEBI:30616"/>
    </ligand>
</feature>
<reference evidence="8 9" key="1">
    <citation type="submission" date="2018-11" db="EMBL/GenBank/DDBJ databases">
        <title>Sequencing the genomes of 1000 actinobacteria strains.</title>
        <authorList>
            <person name="Klenk H.-P."/>
        </authorList>
    </citation>
    <scope>NUCLEOTIDE SEQUENCE [LARGE SCALE GENOMIC DNA]</scope>
    <source>
        <strain evidence="8 9">DSM 11294</strain>
    </source>
</reference>
<dbReference type="InterPro" id="IPR000212">
    <property type="entry name" value="DNA_helicase_UvrD/REP"/>
</dbReference>
<dbReference type="GO" id="GO:0005829">
    <property type="term" value="C:cytosol"/>
    <property type="evidence" value="ECO:0007669"/>
    <property type="project" value="TreeGrafter"/>
</dbReference>
<keyword evidence="9" id="KW-1185">Reference proteome</keyword>
<dbReference type="GO" id="GO:0005524">
    <property type="term" value="F:ATP binding"/>
    <property type="evidence" value="ECO:0007669"/>
    <property type="project" value="UniProtKB-UniRule"/>
</dbReference>
<dbReference type="SUPFAM" id="SSF52540">
    <property type="entry name" value="P-loop containing nucleoside triphosphate hydrolases"/>
    <property type="match status" value="1"/>
</dbReference>
<evidence type="ECO:0000256" key="5">
    <source>
        <dbReference type="PROSITE-ProRule" id="PRU00560"/>
    </source>
</evidence>
<evidence type="ECO:0000259" key="7">
    <source>
        <dbReference type="PROSITE" id="PS51198"/>
    </source>
</evidence>
<evidence type="ECO:0000256" key="1">
    <source>
        <dbReference type="ARBA" id="ARBA00022741"/>
    </source>
</evidence>
<gene>
    <name evidence="8" type="ORF">EDD31_0193</name>
</gene>
<evidence type="ECO:0000256" key="3">
    <source>
        <dbReference type="ARBA" id="ARBA00022806"/>
    </source>
</evidence>
<evidence type="ECO:0000256" key="4">
    <source>
        <dbReference type="ARBA" id="ARBA00022840"/>
    </source>
</evidence>
<dbReference type="GO" id="GO:0043138">
    <property type="term" value="F:3'-5' DNA helicase activity"/>
    <property type="evidence" value="ECO:0007669"/>
    <property type="project" value="TreeGrafter"/>
</dbReference>
<dbReference type="PANTHER" id="PTHR11070">
    <property type="entry name" value="UVRD / RECB / PCRA DNA HELICASE FAMILY MEMBER"/>
    <property type="match status" value="1"/>
</dbReference>
<dbReference type="GO" id="GO:0003677">
    <property type="term" value="F:DNA binding"/>
    <property type="evidence" value="ECO:0007669"/>
    <property type="project" value="InterPro"/>
</dbReference>
<keyword evidence="4 5" id="KW-0067">ATP-binding</keyword>
<evidence type="ECO:0000313" key="9">
    <source>
        <dbReference type="Proteomes" id="UP000280668"/>
    </source>
</evidence>
<name>A0A3N2B9A9_9MICO</name>
<evidence type="ECO:0000256" key="6">
    <source>
        <dbReference type="SAM" id="Coils"/>
    </source>
</evidence>
<dbReference type="InterPro" id="IPR014016">
    <property type="entry name" value="UvrD-like_ATP-bd"/>
</dbReference>
<feature type="domain" description="UvrD-like helicase ATP-binding" evidence="7">
    <location>
        <begin position="191"/>
        <end position="607"/>
    </location>
</feature>